<feature type="compositionally biased region" description="Acidic residues" evidence="1">
    <location>
        <begin position="40"/>
        <end position="51"/>
    </location>
</feature>
<dbReference type="RefSeq" id="WP_127745730.1">
    <property type="nucleotide sequence ID" value="NZ_SACN01000003.1"/>
</dbReference>
<comment type="caution">
    <text evidence="2">The sequence shown here is derived from an EMBL/GenBank/DDBJ whole genome shotgun (WGS) entry which is preliminary data.</text>
</comment>
<reference evidence="2 3" key="1">
    <citation type="submission" date="2019-01" db="EMBL/GenBank/DDBJ databases">
        <authorList>
            <person name="Chen W.-M."/>
        </authorList>
    </citation>
    <scope>NUCLEOTIDE SEQUENCE [LARGE SCALE GENOMIC DNA]</scope>
    <source>
        <strain evidence="2 3">CCP-7</strain>
    </source>
</reference>
<proteinExistence type="predicted"/>
<dbReference type="Proteomes" id="UP000282971">
    <property type="component" value="Unassembled WGS sequence"/>
</dbReference>
<name>A0A437LYI3_9SPHN</name>
<accession>A0A437LYI3</accession>
<keyword evidence="3" id="KW-1185">Reference proteome</keyword>
<sequence length="61" mass="6702">MASTPPDDPGLSQLDVDGLPEESQPLPEENEENPLRENENPDDLGEAEEQAAEERKDGGYH</sequence>
<feature type="compositionally biased region" description="Basic and acidic residues" evidence="1">
    <location>
        <begin position="52"/>
        <end position="61"/>
    </location>
</feature>
<protein>
    <submittedName>
        <fullName evidence="2">Uncharacterized protein</fullName>
    </submittedName>
</protein>
<organism evidence="2 3">
    <name type="scientific">Sphingomonas crocodyli</name>
    <dbReference type="NCBI Taxonomy" id="1979270"/>
    <lineage>
        <taxon>Bacteria</taxon>
        <taxon>Pseudomonadati</taxon>
        <taxon>Pseudomonadota</taxon>
        <taxon>Alphaproteobacteria</taxon>
        <taxon>Sphingomonadales</taxon>
        <taxon>Sphingomonadaceae</taxon>
        <taxon>Sphingomonas</taxon>
    </lineage>
</organism>
<evidence type="ECO:0000313" key="3">
    <source>
        <dbReference type="Proteomes" id="UP000282971"/>
    </source>
</evidence>
<feature type="region of interest" description="Disordered" evidence="1">
    <location>
        <begin position="1"/>
        <end position="61"/>
    </location>
</feature>
<dbReference type="EMBL" id="SACN01000003">
    <property type="protein sequence ID" value="RVT90471.1"/>
    <property type="molecule type" value="Genomic_DNA"/>
</dbReference>
<evidence type="ECO:0000313" key="2">
    <source>
        <dbReference type="EMBL" id="RVT90471.1"/>
    </source>
</evidence>
<evidence type="ECO:0000256" key="1">
    <source>
        <dbReference type="SAM" id="MobiDB-lite"/>
    </source>
</evidence>
<gene>
    <name evidence="2" type="ORF">EOD43_19665</name>
</gene>
<dbReference type="AlphaFoldDB" id="A0A437LYI3"/>